<dbReference type="Proteomes" id="UP000249794">
    <property type="component" value="Unassembled WGS sequence"/>
</dbReference>
<evidence type="ECO:0000313" key="2">
    <source>
        <dbReference type="EMBL" id="PZO56955.1"/>
    </source>
</evidence>
<proteinExistence type="predicted"/>
<organism evidence="2 3">
    <name type="scientific">Phormidesmis priestleyi</name>
    <dbReference type="NCBI Taxonomy" id="268141"/>
    <lineage>
        <taxon>Bacteria</taxon>
        <taxon>Bacillati</taxon>
        <taxon>Cyanobacteriota</taxon>
        <taxon>Cyanophyceae</taxon>
        <taxon>Leptolyngbyales</taxon>
        <taxon>Leptolyngbyaceae</taxon>
        <taxon>Phormidesmis</taxon>
    </lineage>
</organism>
<dbReference type="AlphaFoldDB" id="A0A2W4ZFL8"/>
<name>A0A2W4ZFL8_9CYAN</name>
<protein>
    <submittedName>
        <fullName evidence="2">Uncharacterized protein</fullName>
    </submittedName>
</protein>
<gene>
    <name evidence="2" type="ORF">DCF15_07725</name>
</gene>
<dbReference type="EMBL" id="QBMP01000059">
    <property type="protein sequence ID" value="PZO56955.1"/>
    <property type="molecule type" value="Genomic_DNA"/>
</dbReference>
<evidence type="ECO:0000313" key="3">
    <source>
        <dbReference type="Proteomes" id="UP000249794"/>
    </source>
</evidence>
<evidence type="ECO:0000256" key="1">
    <source>
        <dbReference type="SAM" id="Phobius"/>
    </source>
</evidence>
<keyword evidence="1" id="KW-0812">Transmembrane</keyword>
<reference evidence="2 3" key="2">
    <citation type="submission" date="2018-06" db="EMBL/GenBank/DDBJ databases">
        <title>Metagenomic assembly of (sub)arctic Cyanobacteria and their associated microbiome from non-axenic cultures.</title>
        <authorList>
            <person name="Baurain D."/>
        </authorList>
    </citation>
    <scope>NUCLEOTIDE SEQUENCE [LARGE SCALE GENOMIC DNA]</scope>
    <source>
        <strain evidence="2">ULC027bin1</strain>
    </source>
</reference>
<reference evidence="3" key="1">
    <citation type="submission" date="2018-04" db="EMBL/GenBank/DDBJ databases">
        <authorList>
            <person name="Cornet L."/>
        </authorList>
    </citation>
    <scope>NUCLEOTIDE SEQUENCE [LARGE SCALE GENOMIC DNA]</scope>
</reference>
<keyword evidence="1" id="KW-1133">Transmembrane helix</keyword>
<comment type="caution">
    <text evidence="2">The sequence shown here is derived from an EMBL/GenBank/DDBJ whole genome shotgun (WGS) entry which is preliminary data.</text>
</comment>
<feature type="transmembrane region" description="Helical" evidence="1">
    <location>
        <begin position="12"/>
        <end position="35"/>
    </location>
</feature>
<keyword evidence="1" id="KW-0472">Membrane</keyword>
<accession>A0A2W4ZFL8</accession>
<sequence>MPLKLIDQALTALISLLIYGSEFWFTLAFTLYVATHQHANEKLEKALPAAKTPILEKDISIPVQTFIPVQTIVVSEKAPSTKVFSEKFIPSDLSLKAASPKVRAPKSLSAKISATKISSAKVFSVTTVAQPIICEPVNWKKWKAADLRKASIAKVCGVRMTPIGSRRKLTKADLIAQYEQTLKRLTRSPIASSASLKNSQSA</sequence>